<dbReference type="AlphaFoldDB" id="A0A1G1ZGB8"/>
<dbReference type="PANTHER" id="PTHR21485:SF6">
    <property type="entry name" value="N-ACYLNEURAMINATE CYTIDYLYLTRANSFERASE-RELATED"/>
    <property type="match status" value="1"/>
</dbReference>
<dbReference type="STRING" id="1798404.A3B92_01770"/>
<dbReference type="GO" id="GO:0008781">
    <property type="term" value="F:N-acylneuraminate cytidylyltransferase activity"/>
    <property type="evidence" value="ECO:0007669"/>
    <property type="project" value="TreeGrafter"/>
</dbReference>
<reference evidence="1 2" key="1">
    <citation type="journal article" date="2016" name="Nat. Commun.">
        <title>Thousands of microbial genomes shed light on interconnected biogeochemical processes in an aquifer system.</title>
        <authorList>
            <person name="Anantharaman K."/>
            <person name="Brown C.T."/>
            <person name="Hug L.A."/>
            <person name="Sharon I."/>
            <person name="Castelle C.J."/>
            <person name="Probst A.J."/>
            <person name="Thomas B.C."/>
            <person name="Singh A."/>
            <person name="Wilkins M.J."/>
            <person name="Karaoz U."/>
            <person name="Brodie E.L."/>
            <person name="Williams K.H."/>
            <person name="Hubbard S.S."/>
            <person name="Banfield J.F."/>
        </authorList>
    </citation>
    <scope>NUCLEOTIDE SEQUENCE [LARGE SCALE GENOMIC DNA]</scope>
</reference>
<sequence length="238" mass="26136">MHVLALIGARSGSKGVPNKNIKLLGGKPLLAWVIEAAKKSKHVNRVVVSTDSEEYAKVAREWGAETPFLRPAELSGDKSTDFDYVNHAVNWLRENENYQPDLVVRGMPTVPFQQASDFDGAVEALLNDPEADSSIVMAPASQHPGKALKLIPDGNGGELVVGYISGDPKDAAPLLRQGYAKAYFRANLVAFRPHILSKFNSITGERIRPYIVPQDRSVDIDSPIDFVIAEKLMEELKF</sequence>
<dbReference type="EMBL" id="MHJG01000021">
    <property type="protein sequence ID" value="OGY63561.1"/>
    <property type="molecule type" value="Genomic_DNA"/>
</dbReference>
<dbReference type="CDD" id="cd02513">
    <property type="entry name" value="CMP-NeuAc_Synthase"/>
    <property type="match status" value="1"/>
</dbReference>
<accession>A0A1G1ZGB8</accession>
<dbReference type="InterPro" id="IPR029044">
    <property type="entry name" value="Nucleotide-diphossugar_trans"/>
</dbReference>
<dbReference type="Pfam" id="PF02348">
    <property type="entry name" value="CTP_transf_3"/>
    <property type="match status" value="1"/>
</dbReference>
<dbReference type="InterPro" id="IPR003329">
    <property type="entry name" value="Cytidylyl_trans"/>
</dbReference>
<gene>
    <name evidence="1" type="ORF">A3B92_01770</name>
</gene>
<dbReference type="Gene3D" id="3.90.550.10">
    <property type="entry name" value="Spore Coat Polysaccharide Biosynthesis Protein SpsA, Chain A"/>
    <property type="match status" value="1"/>
</dbReference>
<organism evidence="1 2">
    <name type="scientific">Candidatus Harrisonbacteria bacterium RIFCSPHIGHO2_02_FULL_42_16</name>
    <dbReference type="NCBI Taxonomy" id="1798404"/>
    <lineage>
        <taxon>Bacteria</taxon>
        <taxon>Candidatus Harrisoniibacteriota</taxon>
    </lineage>
</organism>
<dbReference type="InterPro" id="IPR050793">
    <property type="entry name" value="CMP-NeuNAc_synthase"/>
</dbReference>
<name>A0A1G1ZGB8_9BACT</name>
<dbReference type="PANTHER" id="PTHR21485">
    <property type="entry name" value="HAD SUPERFAMILY MEMBERS CMAS AND KDSC"/>
    <property type="match status" value="1"/>
</dbReference>
<comment type="caution">
    <text evidence="1">The sequence shown here is derived from an EMBL/GenBank/DDBJ whole genome shotgun (WGS) entry which is preliminary data.</text>
</comment>
<evidence type="ECO:0008006" key="3">
    <source>
        <dbReference type="Google" id="ProtNLM"/>
    </source>
</evidence>
<dbReference type="Proteomes" id="UP000177960">
    <property type="component" value="Unassembled WGS sequence"/>
</dbReference>
<protein>
    <recommendedName>
        <fullName evidence="3">Acylneuraminate cytidylyltransferase</fullName>
    </recommendedName>
</protein>
<dbReference type="SUPFAM" id="SSF53448">
    <property type="entry name" value="Nucleotide-diphospho-sugar transferases"/>
    <property type="match status" value="1"/>
</dbReference>
<evidence type="ECO:0000313" key="2">
    <source>
        <dbReference type="Proteomes" id="UP000177960"/>
    </source>
</evidence>
<proteinExistence type="predicted"/>
<evidence type="ECO:0000313" key="1">
    <source>
        <dbReference type="EMBL" id="OGY63561.1"/>
    </source>
</evidence>